<protein>
    <recommendedName>
        <fullName evidence="2">NOG C-terminal domain-containing protein</fullName>
    </recommendedName>
</protein>
<sequence length="259" mass="30468">MEVDCKKRKLERDIELEMGDDYSLDLRKTWDLANEEEKYDVLPEIWNGHNVADFIDPDIMTKLEELEKEEELREKAGFYNDDTEEEDEEMQDLRKTARKIRNKRMLKTLESREKKGIKTKFPRTGKKVDKADIENTMAELGIEIQNKSKTHYATQNNERSRSTSRRAIKRKREESEVARSGSRSVSRKREKSAHRTLSITPRDKSGMRDEKMAKKAKKLAKAAVGPMHRQGIFETDRRIAVKKPKHLFSGKRKMKADRR</sequence>
<feature type="compositionally biased region" description="Basic and acidic residues" evidence="1">
    <location>
        <begin position="201"/>
        <end position="213"/>
    </location>
</feature>
<organism evidence="3 4">
    <name type="scientific">Patella caerulea</name>
    <name type="common">Rayed Mediterranean limpet</name>
    <dbReference type="NCBI Taxonomy" id="87958"/>
    <lineage>
        <taxon>Eukaryota</taxon>
        <taxon>Metazoa</taxon>
        <taxon>Spiralia</taxon>
        <taxon>Lophotrochozoa</taxon>
        <taxon>Mollusca</taxon>
        <taxon>Gastropoda</taxon>
        <taxon>Patellogastropoda</taxon>
        <taxon>Patelloidea</taxon>
        <taxon>Patellidae</taxon>
        <taxon>Patella</taxon>
    </lineage>
</organism>
<dbReference type="Pfam" id="PF08155">
    <property type="entry name" value="NOGCT"/>
    <property type="match status" value="1"/>
</dbReference>
<feature type="compositionally biased region" description="Basic and acidic residues" evidence="1">
    <location>
        <begin position="107"/>
        <end position="116"/>
    </location>
</feature>
<dbReference type="AlphaFoldDB" id="A0AAN8JPU7"/>
<evidence type="ECO:0000256" key="1">
    <source>
        <dbReference type="SAM" id="MobiDB-lite"/>
    </source>
</evidence>
<comment type="caution">
    <text evidence="3">The sequence shown here is derived from an EMBL/GenBank/DDBJ whole genome shotgun (WGS) entry which is preliminary data.</text>
</comment>
<name>A0AAN8JPU7_PATCE</name>
<feature type="compositionally biased region" description="Acidic residues" evidence="1">
    <location>
        <begin position="81"/>
        <end position="90"/>
    </location>
</feature>
<feature type="region of interest" description="Disordered" evidence="1">
    <location>
        <begin position="73"/>
        <end position="93"/>
    </location>
</feature>
<dbReference type="EMBL" id="JAZGQO010000007">
    <property type="protein sequence ID" value="KAK6180817.1"/>
    <property type="molecule type" value="Genomic_DNA"/>
</dbReference>
<feature type="compositionally biased region" description="Basic residues" evidence="1">
    <location>
        <begin position="185"/>
        <end position="194"/>
    </location>
</feature>
<dbReference type="Proteomes" id="UP001347796">
    <property type="component" value="Unassembled WGS sequence"/>
</dbReference>
<evidence type="ECO:0000259" key="2">
    <source>
        <dbReference type="Pfam" id="PF08155"/>
    </source>
</evidence>
<evidence type="ECO:0000313" key="3">
    <source>
        <dbReference type="EMBL" id="KAK6180817.1"/>
    </source>
</evidence>
<evidence type="ECO:0000313" key="4">
    <source>
        <dbReference type="Proteomes" id="UP001347796"/>
    </source>
</evidence>
<accession>A0AAN8JPU7</accession>
<keyword evidence="4" id="KW-1185">Reference proteome</keyword>
<gene>
    <name evidence="3" type="ORF">SNE40_008801</name>
</gene>
<reference evidence="3 4" key="1">
    <citation type="submission" date="2024-01" db="EMBL/GenBank/DDBJ databases">
        <title>The genome of the rayed Mediterranean limpet Patella caerulea (Linnaeus, 1758).</title>
        <authorList>
            <person name="Anh-Thu Weber A."/>
            <person name="Halstead-Nussloch G."/>
        </authorList>
    </citation>
    <scope>NUCLEOTIDE SEQUENCE [LARGE SCALE GENOMIC DNA]</scope>
    <source>
        <strain evidence="3">AATW-2023a</strain>
        <tissue evidence="3">Whole specimen</tissue>
    </source>
</reference>
<feature type="region of interest" description="Disordered" evidence="1">
    <location>
        <begin position="219"/>
        <end position="238"/>
    </location>
</feature>
<feature type="region of interest" description="Disordered" evidence="1">
    <location>
        <begin position="144"/>
        <end position="214"/>
    </location>
</feature>
<feature type="region of interest" description="Disordered" evidence="1">
    <location>
        <begin position="107"/>
        <end position="132"/>
    </location>
</feature>
<feature type="compositionally biased region" description="Polar residues" evidence="1">
    <location>
        <begin position="145"/>
        <end position="157"/>
    </location>
</feature>
<feature type="domain" description="NOG C-terminal" evidence="2">
    <location>
        <begin position="8"/>
        <end position="59"/>
    </location>
</feature>
<proteinExistence type="predicted"/>
<dbReference type="InterPro" id="IPR012973">
    <property type="entry name" value="NOG_C"/>
</dbReference>